<feature type="domain" description="VHS" evidence="2">
    <location>
        <begin position="137"/>
        <end position="226"/>
    </location>
</feature>
<feature type="compositionally biased region" description="Pro residues" evidence="1">
    <location>
        <begin position="500"/>
        <end position="510"/>
    </location>
</feature>
<evidence type="ECO:0000313" key="3">
    <source>
        <dbReference type="EMBL" id="WFD25365.1"/>
    </source>
</evidence>
<name>A0AAF0EGN2_9BASI</name>
<dbReference type="PANTHER" id="PTHR47789:SF2">
    <property type="entry name" value="VHS DOMAIN-CONTAINING PROTEIN"/>
    <property type="match status" value="1"/>
</dbReference>
<feature type="compositionally biased region" description="Low complexity" evidence="1">
    <location>
        <begin position="271"/>
        <end position="289"/>
    </location>
</feature>
<dbReference type="EMBL" id="CP119892">
    <property type="protein sequence ID" value="WFD25365.1"/>
    <property type="molecule type" value="Genomic_DNA"/>
</dbReference>
<feature type="compositionally biased region" description="Polar residues" evidence="1">
    <location>
        <begin position="319"/>
        <end position="329"/>
    </location>
</feature>
<dbReference type="PROSITE" id="PS50179">
    <property type="entry name" value="VHS"/>
    <property type="match status" value="1"/>
</dbReference>
<dbReference type="Gene3D" id="1.25.40.90">
    <property type="match status" value="1"/>
</dbReference>
<dbReference type="Proteomes" id="UP001213623">
    <property type="component" value="Chromosome 1"/>
</dbReference>
<keyword evidence="4" id="KW-1185">Reference proteome</keyword>
<feature type="region of interest" description="Disordered" evidence="1">
    <location>
        <begin position="249"/>
        <end position="329"/>
    </location>
</feature>
<dbReference type="InterPro" id="IPR008942">
    <property type="entry name" value="ENTH_VHS"/>
</dbReference>
<dbReference type="InterPro" id="IPR045007">
    <property type="entry name" value="LSB5"/>
</dbReference>
<dbReference type="GO" id="GO:0043130">
    <property type="term" value="F:ubiquitin binding"/>
    <property type="evidence" value="ECO:0007669"/>
    <property type="project" value="InterPro"/>
</dbReference>
<feature type="compositionally biased region" description="Low complexity" evidence="1">
    <location>
        <begin position="466"/>
        <end position="479"/>
    </location>
</feature>
<sequence length="510" mass="54527">MRRLLARARGPPETGAHADEVHTSATYPSYAEVRHDTPPASFRHRDAKGDVLPALLPGLWTPKRGVSADDTRAPAVHRKSLPPFSFRRRTLPVELSAELHGRELPAPAEAPVVSTASVDDLPHYLAEFCGAEPTTADWECVHELGDLINQSPAHSKAALRALVHELKRPHTASQCRAVRAWGVWAMHSGSHFSEVAVSQALVAQLENILTNPLTYPSLRDDTLLVVGALALRSRQNYRLHKIARLWARTRPSTSPEEGVPLTGPLFQDDCGPPAARMPEPLPPELLGRPVLSPKEAPEPTQIPAPLAAPHDLPVPPSLTPSHSSYGSQALSAGWEHHSYGVSSAGPGSVSSLDAPSEWDDARVAFLEQECVAAKTNAALLTEVLINGEEDEALLSDISAKLQFAQNEIEPHLAWAAERTSSMEGDAQSRAEGLLHHMVSALSSAGEALALRDSTTAPADTMATTAGANDTLQAPSAIDAPPAPSEKALGKRRALDEPSGERPPLPPLPDL</sequence>
<organism evidence="3 4">
    <name type="scientific">Malassezia nana</name>
    <dbReference type="NCBI Taxonomy" id="180528"/>
    <lineage>
        <taxon>Eukaryota</taxon>
        <taxon>Fungi</taxon>
        <taxon>Dikarya</taxon>
        <taxon>Basidiomycota</taxon>
        <taxon>Ustilaginomycotina</taxon>
        <taxon>Malasseziomycetes</taxon>
        <taxon>Malasseziales</taxon>
        <taxon>Malasseziaceae</taxon>
        <taxon>Malassezia</taxon>
    </lineage>
</organism>
<dbReference type="GO" id="GO:0035091">
    <property type="term" value="F:phosphatidylinositol binding"/>
    <property type="evidence" value="ECO:0007669"/>
    <property type="project" value="InterPro"/>
</dbReference>
<proteinExistence type="predicted"/>
<feature type="region of interest" description="Disordered" evidence="1">
    <location>
        <begin position="1"/>
        <end position="34"/>
    </location>
</feature>
<dbReference type="PANTHER" id="PTHR47789">
    <property type="entry name" value="LAS SEVENTEEN-BINDING PROTEIN 5"/>
    <property type="match status" value="1"/>
</dbReference>
<dbReference type="GO" id="GO:0030479">
    <property type="term" value="C:actin cortical patch"/>
    <property type="evidence" value="ECO:0007669"/>
    <property type="project" value="TreeGrafter"/>
</dbReference>
<reference evidence="3" key="1">
    <citation type="submission" date="2023-03" db="EMBL/GenBank/DDBJ databases">
        <title>Mating type loci evolution in Malassezia.</title>
        <authorList>
            <person name="Coelho M.A."/>
        </authorList>
    </citation>
    <scope>NUCLEOTIDE SEQUENCE</scope>
    <source>
        <strain evidence="3">CBS 9557</strain>
    </source>
</reference>
<evidence type="ECO:0000259" key="2">
    <source>
        <dbReference type="PROSITE" id="PS50179"/>
    </source>
</evidence>
<dbReference type="GO" id="GO:0007015">
    <property type="term" value="P:actin filament organization"/>
    <property type="evidence" value="ECO:0007669"/>
    <property type="project" value="InterPro"/>
</dbReference>
<protein>
    <recommendedName>
        <fullName evidence="2">VHS domain-containing protein</fullName>
    </recommendedName>
</protein>
<dbReference type="GO" id="GO:0051666">
    <property type="term" value="P:actin cortical patch localization"/>
    <property type="evidence" value="ECO:0007669"/>
    <property type="project" value="TreeGrafter"/>
</dbReference>
<accession>A0AAF0EGN2</accession>
<dbReference type="GO" id="GO:0007034">
    <property type="term" value="P:vacuolar transport"/>
    <property type="evidence" value="ECO:0007669"/>
    <property type="project" value="UniProtKB-ARBA"/>
</dbReference>
<dbReference type="InterPro" id="IPR002014">
    <property type="entry name" value="VHS_dom"/>
</dbReference>
<evidence type="ECO:0000313" key="4">
    <source>
        <dbReference type="Proteomes" id="UP001213623"/>
    </source>
</evidence>
<feature type="region of interest" description="Disordered" evidence="1">
    <location>
        <begin position="466"/>
        <end position="510"/>
    </location>
</feature>
<gene>
    <name evidence="3" type="ORF">MNAN1_000331</name>
</gene>
<evidence type="ECO:0000256" key="1">
    <source>
        <dbReference type="SAM" id="MobiDB-lite"/>
    </source>
</evidence>
<dbReference type="SUPFAM" id="SSF48464">
    <property type="entry name" value="ENTH/VHS domain"/>
    <property type="match status" value="1"/>
</dbReference>
<dbReference type="GO" id="GO:0006897">
    <property type="term" value="P:endocytosis"/>
    <property type="evidence" value="ECO:0007669"/>
    <property type="project" value="InterPro"/>
</dbReference>
<dbReference type="AlphaFoldDB" id="A0AAF0EGN2"/>